<feature type="domain" description="NAD/GMP synthase" evidence="11">
    <location>
        <begin position="17"/>
        <end position="104"/>
    </location>
</feature>
<dbReference type="AlphaFoldDB" id="A0A0S7WQV8"/>
<comment type="caution">
    <text evidence="8">Lacks conserved residue(s) required for the propagation of feature annotation.</text>
</comment>
<dbReference type="EMBL" id="LIZS01000058">
    <property type="protein sequence ID" value="KPJ52451.1"/>
    <property type="molecule type" value="Genomic_DNA"/>
</dbReference>
<evidence type="ECO:0000256" key="3">
    <source>
        <dbReference type="ARBA" id="ARBA00022723"/>
    </source>
</evidence>
<evidence type="ECO:0000313" key="13">
    <source>
        <dbReference type="Proteomes" id="UP000052008"/>
    </source>
</evidence>
<protein>
    <recommendedName>
        <fullName evidence="8 10">NH(3)-dependent NAD(+) synthetase</fullName>
        <ecNumber evidence="8 10">6.3.1.5</ecNumber>
    </recommendedName>
</protein>
<dbReference type="STRING" id="1703770.AMJ39_07830"/>
<evidence type="ECO:0000256" key="4">
    <source>
        <dbReference type="ARBA" id="ARBA00022741"/>
    </source>
</evidence>
<evidence type="ECO:0000256" key="8">
    <source>
        <dbReference type="HAMAP-Rule" id="MF_00193"/>
    </source>
</evidence>
<feature type="binding site" evidence="8">
    <location>
        <position position="45"/>
    </location>
    <ligand>
        <name>Mg(2+)</name>
        <dbReference type="ChEBI" id="CHEBI:18420"/>
    </ligand>
</feature>
<evidence type="ECO:0000256" key="9">
    <source>
        <dbReference type="RuleBase" id="RU003811"/>
    </source>
</evidence>
<dbReference type="PANTHER" id="PTHR23090:SF9">
    <property type="entry name" value="GLUTAMINE-DEPENDENT NAD(+) SYNTHETASE"/>
    <property type="match status" value="1"/>
</dbReference>
<name>A0A0S7WQV8_UNCT6</name>
<comment type="subunit">
    <text evidence="8">Homodimer.</text>
</comment>
<dbReference type="GO" id="GO:0004359">
    <property type="term" value="F:glutaminase activity"/>
    <property type="evidence" value="ECO:0007669"/>
    <property type="project" value="InterPro"/>
</dbReference>
<evidence type="ECO:0000256" key="10">
    <source>
        <dbReference type="RuleBase" id="RU003812"/>
    </source>
</evidence>
<feature type="binding site" description="in other chain" evidence="8">
    <location>
        <position position="176"/>
    </location>
    <ligand>
        <name>deamido-NAD(+)</name>
        <dbReference type="ChEBI" id="CHEBI:58437"/>
        <note>ligand shared between two neighboring subunits</note>
    </ligand>
</feature>
<evidence type="ECO:0000256" key="7">
    <source>
        <dbReference type="ARBA" id="ARBA00023027"/>
    </source>
</evidence>
<keyword evidence="3 8" id="KW-0479">Metal-binding</keyword>
<evidence type="ECO:0000259" key="11">
    <source>
        <dbReference type="Pfam" id="PF02540"/>
    </source>
</evidence>
<dbReference type="Gene3D" id="3.40.50.620">
    <property type="entry name" value="HUPs"/>
    <property type="match status" value="1"/>
</dbReference>
<evidence type="ECO:0000256" key="5">
    <source>
        <dbReference type="ARBA" id="ARBA00022840"/>
    </source>
</evidence>
<feature type="binding site" evidence="8">
    <location>
        <position position="225"/>
    </location>
    <ligand>
        <name>ATP</name>
        <dbReference type="ChEBI" id="CHEBI:30616"/>
    </ligand>
</feature>
<dbReference type="InterPro" id="IPR014729">
    <property type="entry name" value="Rossmann-like_a/b/a_fold"/>
</dbReference>
<dbReference type="GO" id="GO:0046872">
    <property type="term" value="F:metal ion binding"/>
    <property type="evidence" value="ECO:0007669"/>
    <property type="project" value="UniProtKB-KW"/>
</dbReference>
<keyword evidence="2 8" id="KW-0436">Ligase</keyword>
<dbReference type="CDD" id="cd00553">
    <property type="entry name" value="NAD_synthase"/>
    <property type="match status" value="1"/>
</dbReference>
<feature type="binding site" evidence="8">
    <location>
        <position position="201"/>
    </location>
    <ligand>
        <name>Mg(2+)</name>
        <dbReference type="ChEBI" id="CHEBI:18420"/>
    </ligand>
</feature>
<feature type="binding site" description="in other chain" evidence="8">
    <location>
        <position position="209"/>
    </location>
    <ligand>
        <name>deamido-NAD(+)</name>
        <dbReference type="ChEBI" id="CHEBI:58437"/>
        <note>ligand shared between two neighboring subunits</note>
    </ligand>
</feature>
<comment type="similarity">
    <text evidence="1 8 9">Belongs to the NAD synthetase family.</text>
</comment>
<evidence type="ECO:0000256" key="1">
    <source>
        <dbReference type="ARBA" id="ARBA00005859"/>
    </source>
</evidence>
<feature type="binding site" evidence="8">
    <location>
        <begin position="39"/>
        <end position="46"/>
    </location>
    <ligand>
        <name>ATP</name>
        <dbReference type="ChEBI" id="CHEBI:30616"/>
    </ligand>
</feature>
<gene>
    <name evidence="8" type="primary">nadE</name>
    <name evidence="12" type="ORF">AMJ39_07830</name>
</gene>
<comment type="caution">
    <text evidence="12">The sequence shown here is derived from an EMBL/GenBank/DDBJ whole genome shotgun (WGS) entry which is preliminary data.</text>
</comment>
<dbReference type="UniPathway" id="UPA00253">
    <property type="reaction ID" value="UER00333"/>
</dbReference>
<dbReference type="NCBIfam" id="NF002048">
    <property type="entry name" value="PRK00876.1"/>
    <property type="match status" value="1"/>
</dbReference>
<keyword evidence="4 8" id="KW-0547">Nucleotide-binding</keyword>
<proteinExistence type="inferred from homology"/>
<feature type="binding site" evidence="8">
    <location>
        <position position="196"/>
    </location>
    <ligand>
        <name>ATP</name>
        <dbReference type="ChEBI" id="CHEBI:30616"/>
    </ligand>
</feature>
<dbReference type="InterPro" id="IPR022310">
    <property type="entry name" value="NAD/GMP_synthase"/>
</dbReference>
<evidence type="ECO:0000313" key="12">
    <source>
        <dbReference type="EMBL" id="KPJ52451.1"/>
    </source>
</evidence>
<feature type="domain" description="NAD/GMP synthase" evidence="11">
    <location>
        <begin position="168"/>
        <end position="304"/>
    </location>
</feature>
<dbReference type="GO" id="GO:0009435">
    <property type="term" value="P:NAD+ biosynthetic process"/>
    <property type="evidence" value="ECO:0007669"/>
    <property type="project" value="UniProtKB-UniRule"/>
</dbReference>
<keyword evidence="7 8" id="KW-0520">NAD</keyword>
<keyword evidence="6 8" id="KW-0460">Magnesium</keyword>
<feature type="binding site" evidence="8">
    <location>
        <position position="216"/>
    </location>
    <ligand>
        <name>deamido-NAD(+)</name>
        <dbReference type="ChEBI" id="CHEBI:58437"/>
        <note>ligand shared between two neighboring subunits</note>
    </ligand>
</feature>
<comment type="pathway">
    <text evidence="8">Cofactor biosynthesis; NAD(+) biosynthesis; NAD(+) from deamido-NAD(+) (ammonia route): step 1/1.</text>
</comment>
<dbReference type="NCBIfam" id="TIGR00552">
    <property type="entry name" value="nadE"/>
    <property type="match status" value="1"/>
</dbReference>
<dbReference type="EC" id="6.3.1.5" evidence="8 10"/>
<dbReference type="GO" id="GO:0005524">
    <property type="term" value="F:ATP binding"/>
    <property type="evidence" value="ECO:0007669"/>
    <property type="project" value="UniProtKB-UniRule"/>
</dbReference>
<dbReference type="Pfam" id="PF02540">
    <property type="entry name" value="NAD_synthase"/>
    <property type="match status" value="2"/>
</dbReference>
<dbReference type="HAMAP" id="MF_00193">
    <property type="entry name" value="NadE_ammonia_dep"/>
    <property type="match status" value="1"/>
</dbReference>
<keyword evidence="5 8" id="KW-0067">ATP-binding</keyword>
<feature type="binding site" evidence="8">
    <location>
        <position position="247"/>
    </location>
    <ligand>
        <name>ATP</name>
        <dbReference type="ChEBI" id="CHEBI:30616"/>
    </ligand>
</feature>
<accession>A0A0S7WQV8</accession>
<comment type="function">
    <text evidence="8">Catalyzes the ATP-dependent amidation of deamido-NAD to form NAD. Uses ammonia as a nitrogen source.</text>
</comment>
<dbReference type="PATRIC" id="fig|1703770.3.peg.2158"/>
<dbReference type="GO" id="GO:0003952">
    <property type="term" value="F:NAD+ synthase (glutamine-hydrolyzing) activity"/>
    <property type="evidence" value="ECO:0007669"/>
    <property type="project" value="InterPro"/>
</dbReference>
<dbReference type="InterPro" id="IPR003694">
    <property type="entry name" value="NAD_synthase"/>
</dbReference>
<dbReference type="Proteomes" id="UP000052008">
    <property type="component" value="Unassembled WGS sequence"/>
</dbReference>
<dbReference type="GO" id="GO:0005737">
    <property type="term" value="C:cytoplasm"/>
    <property type="evidence" value="ECO:0007669"/>
    <property type="project" value="InterPro"/>
</dbReference>
<dbReference type="GO" id="GO:0008795">
    <property type="term" value="F:NAD+ synthase activity"/>
    <property type="evidence" value="ECO:0007669"/>
    <property type="project" value="UniProtKB-UniRule"/>
</dbReference>
<reference evidence="12 13" key="1">
    <citation type="journal article" date="2015" name="Microbiome">
        <title>Genomic resolution of linkages in carbon, nitrogen, and sulfur cycling among widespread estuary sediment bacteria.</title>
        <authorList>
            <person name="Baker B.J."/>
            <person name="Lazar C.S."/>
            <person name="Teske A.P."/>
            <person name="Dick G.J."/>
        </authorList>
    </citation>
    <scope>NUCLEOTIDE SEQUENCE [LARGE SCALE GENOMIC DNA]</scope>
    <source>
        <strain evidence="12">DG_24</strain>
    </source>
</reference>
<evidence type="ECO:0000256" key="6">
    <source>
        <dbReference type="ARBA" id="ARBA00022842"/>
    </source>
</evidence>
<dbReference type="SUPFAM" id="SSF52402">
    <property type="entry name" value="Adenine nucleotide alpha hydrolases-like"/>
    <property type="match status" value="1"/>
</dbReference>
<dbReference type="PANTHER" id="PTHR23090">
    <property type="entry name" value="NH 3 /GLUTAMINE-DEPENDENT NAD + SYNTHETASE"/>
    <property type="match status" value="1"/>
</dbReference>
<organism evidence="12 13">
    <name type="scientific">candidate division TA06 bacterium DG_24</name>
    <dbReference type="NCBI Taxonomy" id="1703770"/>
    <lineage>
        <taxon>Bacteria</taxon>
        <taxon>Bacteria division TA06</taxon>
    </lineage>
</organism>
<evidence type="ECO:0000256" key="2">
    <source>
        <dbReference type="ARBA" id="ARBA00022598"/>
    </source>
</evidence>
<dbReference type="InterPro" id="IPR022926">
    <property type="entry name" value="NH(3)-dep_NAD(+)_synth"/>
</dbReference>
<comment type="catalytic activity">
    <reaction evidence="8 10">
        <text>deamido-NAD(+) + NH4(+) + ATP = AMP + diphosphate + NAD(+) + H(+)</text>
        <dbReference type="Rhea" id="RHEA:21188"/>
        <dbReference type="ChEBI" id="CHEBI:15378"/>
        <dbReference type="ChEBI" id="CHEBI:28938"/>
        <dbReference type="ChEBI" id="CHEBI:30616"/>
        <dbReference type="ChEBI" id="CHEBI:33019"/>
        <dbReference type="ChEBI" id="CHEBI:57540"/>
        <dbReference type="ChEBI" id="CHEBI:58437"/>
        <dbReference type="ChEBI" id="CHEBI:456215"/>
        <dbReference type="EC" id="6.3.1.5"/>
    </reaction>
</comment>
<sequence>MPLTKDVLHVETERVAEDVVAFIRDEVGRHYRRKGAVVGLSGGIDSSVTAALAVRALGKDKVLGLILPERESSPTSERLAWSLATRLGIDTERADITRMLESFGVYEKRDRIVGHLFPDVSPPYRFRIVLPQGPETSNRLSVFSIEVEGKNGDIRRKRLGAEDLWGIVAATDIKQRTRMVMLYYYAETLNFVVVGTTNRSETDQGFYVKYGDGGVDLEPLAHLYKTQVYQLAAYLDIPEEIIERPPSPDTYSLEVSDQEFYFRLPYETVDLCLYAIDHRVPASEVAEALDLEKRQVEWILSDLRRKRALTWHLRELPPSPAGTNNGGSSSLGGVAW</sequence>